<dbReference type="PANTHER" id="PTHR24960">
    <property type="entry name" value="PHOTOSYSTEM I IRON-SULFUR CENTER-RELATED"/>
    <property type="match status" value="1"/>
</dbReference>
<feature type="domain" description="4Fe-4S ferredoxin-type" evidence="5">
    <location>
        <begin position="244"/>
        <end position="271"/>
    </location>
</feature>
<keyword evidence="1" id="KW-0004">4Fe-4S</keyword>
<dbReference type="InterPro" id="IPR017900">
    <property type="entry name" value="4Fe4S_Fe_S_CS"/>
</dbReference>
<keyword evidence="4" id="KW-0411">Iron-sulfur</keyword>
<dbReference type="Gene3D" id="3.30.70.20">
    <property type="match status" value="1"/>
</dbReference>
<evidence type="ECO:0000256" key="1">
    <source>
        <dbReference type="ARBA" id="ARBA00022485"/>
    </source>
</evidence>
<dbReference type="InterPro" id="IPR007160">
    <property type="entry name" value="DUF362"/>
</dbReference>
<dbReference type="Pfam" id="PF13237">
    <property type="entry name" value="Fer4_10"/>
    <property type="match status" value="1"/>
</dbReference>
<evidence type="ECO:0000313" key="6">
    <source>
        <dbReference type="EMBL" id="GAG62068.1"/>
    </source>
</evidence>
<dbReference type="PROSITE" id="PS51379">
    <property type="entry name" value="4FE4S_FER_2"/>
    <property type="match status" value="2"/>
</dbReference>
<reference evidence="6" key="1">
    <citation type="journal article" date="2014" name="Front. Microbiol.">
        <title>High frequency of phylogenetically diverse reductive dehalogenase-homologous genes in deep subseafloor sedimentary metagenomes.</title>
        <authorList>
            <person name="Kawai M."/>
            <person name="Futagami T."/>
            <person name="Toyoda A."/>
            <person name="Takaki Y."/>
            <person name="Nishi S."/>
            <person name="Hori S."/>
            <person name="Arai W."/>
            <person name="Tsubouchi T."/>
            <person name="Morono Y."/>
            <person name="Uchiyama I."/>
            <person name="Ito T."/>
            <person name="Fujiyama A."/>
            <person name="Inagaki F."/>
            <person name="Takami H."/>
        </authorList>
    </citation>
    <scope>NUCLEOTIDE SEQUENCE</scope>
    <source>
        <strain evidence="6">Expedition CK06-06</strain>
    </source>
</reference>
<dbReference type="GO" id="GO:0051539">
    <property type="term" value="F:4 iron, 4 sulfur cluster binding"/>
    <property type="evidence" value="ECO:0007669"/>
    <property type="project" value="UniProtKB-KW"/>
</dbReference>
<dbReference type="SUPFAM" id="SSF54862">
    <property type="entry name" value="4Fe-4S ferredoxins"/>
    <property type="match status" value="1"/>
</dbReference>
<dbReference type="PANTHER" id="PTHR24960:SF79">
    <property type="entry name" value="PHOTOSYSTEM I IRON-SULFUR CENTER"/>
    <property type="match status" value="1"/>
</dbReference>
<evidence type="ECO:0000259" key="5">
    <source>
        <dbReference type="PROSITE" id="PS51379"/>
    </source>
</evidence>
<name>X0ZNX4_9ZZZZ</name>
<gene>
    <name evidence="6" type="ORF">S01H4_10150</name>
</gene>
<dbReference type="Pfam" id="PF04015">
    <property type="entry name" value="DUF362"/>
    <property type="match status" value="1"/>
</dbReference>
<organism evidence="6">
    <name type="scientific">marine sediment metagenome</name>
    <dbReference type="NCBI Taxonomy" id="412755"/>
    <lineage>
        <taxon>unclassified sequences</taxon>
        <taxon>metagenomes</taxon>
        <taxon>ecological metagenomes</taxon>
    </lineage>
</organism>
<accession>X0ZNX4</accession>
<proteinExistence type="predicted"/>
<feature type="non-terminal residue" evidence="6">
    <location>
        <position position="271"/>
    </location>
</feature>
<evidence type="ECO:0000256" key="3">
    <source>
        <dbReference type="ARBA" id="ARBA00023004"/>
    </source>
</evidence>
<dbReference type="EMBL" id="BART01003824">
    <property type="protein sequence ID" value="GAG62068.1"/>
    <property type="molecule type" value="Genomic_DNA"/>
</dbReference>
<evidence type="ECO:0000256" key="4">
    <source>
        <dbReference type="ARBA" id="ARBA00023014"/>
    </source>
</evidence>
<dbReference type="InterPro" id="IPR050157">
    <property type="entry name" value="PSI_iron-sulfur_center"/>
</dbReference>
<feature type="domain" description="4Fe-4S ferredoxin-type" evidence="5">
    <location>
        <begin position="210"/>
        <end position="242"/>
    </location>
</feature>
<keyword evidence="3" id="KW-0408">Iron</keyword>
<dbReference type="AlphaFoldDB" id="X0ZNX4"/>
<protein>
    <recommendedName>
        <fullName evidence="5">4Fe-4S ferredoxin-type domain-containing protein</fullName>
    </recommendedName>
</protein>
<comment type="caution">
    <text evidence="6">The sequence shown here is derived from an EMBL/GenBank/DDBJ whole genome shotgun (WGS) entry which is preliminary data.</text>
</comment>
<evidence type="ECO:0000256" key="2">
    <source>
        <dbReference type="ARBA" id="ARBA00022723"/>
    </source>
</evidence>
<dbReference type="GO" id="GO:0046872">
    <property type="term" value="F:metal ion binding"/>
    <property type="evidence" value="ECO:0007669"/>
    <property type="project" value="UniProtKB-KW"/>
</dbReference>
<sequence>MSKESIVYWAPPYEVAALKNTAENMVTNNLVKTRLILDKILDNINSGDKVGVKVHVGEAYNTRYLRHDYVHEVVDFIKSKGGIPTLIETQGNGMNVKHLNISENYSIRLGCRKTATEHKKTAYLHGYNESLIGAPLKFIDGENGIDGKIIKIDGIHLKDVSVAAGLFDFDKLVIVSHFKGHPQAGFGGALKNLGIGCTTKRNKFRAHFDGDLKVNPKKCDISKCNQECVQACPVGAIKIVNEIAVIDPSTCIGCFGCKEKCPVRKAIKSAA</sequence>
<dbReference type="InterPro" id="IPR017896">
    <property type="entry name" value="4Fe4S_Fe-S-bd"/>
</dbReference>
<dbReference type="PROSITE" id="PS00198">
    <property type="entry name" value="4FE4S_FER_1"/>
    <property type="match status" value="1"/>
</dbReference>
<keyword evidence="2" id="KW-0479">Metal-binding</keyword>